<dbReference type="Pfam" id="PF00888">
    <property type="entry name" value="Cullin"/>
    <property type="match status" value="1"/>
</dbReference>
<dbReference type="InterPro" id="IPR016159">
    <property type="entry name" value="Cullin_repeat-like_dom_sf"/>
</dbReference>
<dbReference type="GO" id="GO:0010468">
    <property type="term" value="P:regulation of gene expression"/>
    <property type="evidence" value="ECO:0007669"/>
    <property type="project" value="UniProtKB-ARBA"/>
</dbReference>
<dbReference type="GO" id="GO:0031461">
    <property type="term" value="C:cullin-RING ubiquitin ligase complex"/>
    <property type="evidence" value="ECO:0007669"/>
    <property type="project" value="InterPro"/>
</dbReference>
<evidence type="ECO:0000256" key="2">
    <source>
        <dbReference type="ARBA" id="ARBA00022499"/>
    </source>
</evidence>
<dbReference type="SUPFAM" id="SSF74788">
    <property type="entry name" value="Cullin repeat-like"/>
    <property type="match status" value="1"/>
</dbReference>
<dbReference type="PROSITE" id="PS50069">
    <property type="entry name" value="CULLIN_2"/>
    <property type="match status" value="1"/>
</dbReference>
<organism evidence="7 8">
    <name type="scientific">Anaeramoeba flamelloides</name>
    <dbReference type="NCBI Taxonomy" id="1746091"/>
    <lineage>
        <taxon>Eukaryota</taxon>
        <taxon>Metamonada</taxon>
        <taxon>Anaeramoebidae</taxon>
        <taxon>Anaeramoeba</taxon>
    </lineage>
</organism>
<dbReference type="InterPro" id="IPR019559">
    <property type="entry name" value="Cullin_neddylation_domain"/>
</dbReference>
<dbReference type="InterPro" id="IPR016158">
    <property type="entry name" value="Cullin_homology"/>
</dbReference>
<evidence type="ECO:0000256" key="3">
    <source>
        <dbReference type="ARBA" id="ARBA00022843"/>
    </source>
</evidence>
<dbReference type="InterPro" id="IPR001373">
    <property type="entry name" value="Cullin_N"/>
</dbReference>
<sequence length="741" mass="88186">MSKKKGKLGFPSFLEQNNMDKKQLERSWHIIRKAFQKIYKFKSATLSYEEIYRTTYNLVVGKQAELLYTRISELIEEQAQTCSKLICELTEERMLIETCNSWVNYQLQHQMIHDLFLYLDRSYSQKKNKKKIYQLAMEHWRTKVLKKPKTKDKLCSLILQSITLERDGGKIDQDLLKKLSQMYVSVSENELDFYVNDFEKYFLTETAIYYQKESQTFLQENPCGTYLLHCNTRLFEENKRITHYFDPTTREKLIKVCEEELLSKHLDTLRGMDTGCLQMIKQDKYDELKLMYSLLTRVSQGSESILNIFIQYVKSLGFDIVKEKSINKQDPTSLIDNIIGLFTRFEKLLVQSFNNDRGYSIKLNKAFESFINENEKLPEYLSRYIDKRLRMGFKGFNENEINLTMDRVILIFNFISDKDIFKKFYEHYLAKRLLSGKNYINDYERQMISKIKRECGTQFTSKMEGMFRDMGLSNDVTNNFKEHLEDLKGNDKSLEETLSKIEINIKVLAQGHWPTFPSQSCILNTDLQNLTNLFEKFYLGMHTGRRIIWQYNIGNSELQFNMKKKRYQLIVSTHQMMILTSFNHSKQNSIQQLHQSTNIPFFELRRALQTLSSGRTKILIKDGDPNETLDKDNFSINLQFKSKLRRVKVPTVLRTETEPERKKTRQRVEEDRKLLIDAAVVRIMKARKTLYHNDLIVEVTKQLTSIFHPKINMIKQRIENLIEREYLARFEEDRRKYKYLA</sequence>
<dbReference type="Gene3D" id="3.30.230.130">
    <property type="entry name" value="Cullin, Chain C, Domain 2"/>
    <property type="match status" value="1"/>
</dbReference>
<dbReference type="EMBL" id="JANTQA010000015">
    <property type="protein sequence ID" value="KAJ3448748.1"/>
    <property type="molecule type" value="Genomic_DNA"/>
</dbReference>
<evidence type="ECO:0000313" key="8">
    <source>
        <dbReference type="Proteomes" id="UP001146793"/>
    </source>
</evidence>
<dbReference type="GO" id="GO:0031625">
    <property type="term" value="F:ubiquitin protein ligase binding"/>
    <property type="evidence" value="ECO:0007669"/>
    <property type="project" value="InterPro"/>
</dbReference>
<dbReference type="InterPro" id="IPR036390">
    <property type="entry name" value="WH_DNA-bd_sf"/>
</dbReference>
<evidence type="ECO:0000256" key="4">
    <source>
        <dbReference type="PROSITE-ProRule" id="PRU00330"/>
    </source>
</evidence>
<dbReference type="GO" id="GO:0005737">
    <property type="term" value="C:cytoplasm"/>
    <property type="evidence" value="ECO:0007669"/>
    <property type="project" value="UniProtKB-ARBA"/>
</dbReference>
<dbReference type="Gene3D" id="1.20.1310.10">
    <property type="entry name" value="Cullin Repeats"/>
    <property type="match status" value="4"/>
</dbReference>
<dbReference type="InterPro" id="IPR036317">
    <property type="entry name" value="Cullin_homology_sf"/>
</dbReference>
<dbReference type="GO" id="GO:0000278">
    <property type="term" value="P:mitotic cell cycle"/>
    <property type="evidence" value="ECO:0007669"/>
    <property type="project" value="UniProtKB-ARBA"/>
</dbReference>
<evidence type="ECO:0000259" key="6">
    <source>
        <dbReference type="PROSITE" id="PS50069"/>
    </source>
</evidence>
<comment type="similarity">
    <text evidence="1 4 5">Belongs to the cullin family.</text>
</comment>
<dbReference type="InterPro" id="IPR016157">
    <property type="entry name" value="Cullin_CS"/>
</dbReference>
<dbReference type="GO" id="GO:0006950">
    <property type="term" value="P:response to stress"/>
    <property type="evidence" value="ECO:0007669"/>
    <property type="project" value="UniProtKB-ARBA"/>
</dbReference>
<dbReference type="PANTHER" id="PTHR11932">
    <property type="entry name" value="CULLIN"/>
    <property type="match status" value="1"/>
</dbReference>
<dbReference type="FunFam" id="1.10.10.10:FF:000091">
    <property type="entry name" value="Cullin 3"/>
    <property type="match status" value="1"/>
</dbReference>
<accession>A0AAV8A376</accession>
<dbReference type="InterPro" id="IPR059120">
    <property type="entry name" value="Cullin-like_AB"/>
</dbReference>
<comment type="caution">
    <text evidence="7">The sequence shown here is derived from an EMBL/GenBank/DDBJ whole genome shotgun (WGS) entry which is preliminary data.</text>
</comment>
<dbReference type="SUPFAM" id="SSF75632">
    <property type="entry name" value="Cullin homology domain"/>
    <property type="match status" value="1"/>
</dbReference>
<dbReference type="GO" id="GO:0043161">
    <property type="term" value="P:proteasome-mediated ubiquitin-dependent protein catabolic process"/>
    <property type="evidence" value="ECO:0007669"/>
    <property type="project" value="UniProtKB-ARBA"/>
</dbReference>
<dbReference type="SMART" id="SM00182">
    <property type="entry name" value="CULLIN"/>
    <property type="match status" value="1"/>
</dbReference>
<dbReference type="Proteomes" id="UP001146793">
    <property type="component" value="Unassembled WGS sequence"/>
</dbReference>
<gene>
    <name evidence="7" type="ORF">M0812_01231</name>
</gene>
<feature type="domain" description="Cullin family profile" evidence="6">
    <location>
        <begin position="376"/>
        <end position="612"/>
    </location>
</feature>
<keyword evidence="3" id="KW-0832">Ubl conjugation</keyword>
<keyword evidence="2" id="KW-1017">Isopeptide bond</keyword>
<dbReference type="Pfam" id="PF26557">
    <property type="entry name" value="Cullin_AB"/>
    <property type="match status" value="1"/>
</dbReference>
<dbReference type="SUPFAM" id="SSF46785">
    <property type="entry name" value="Winged helix' DNA-binding domain"/>
    <property type="match status" value="1"/>
</dbReference>
<dbReference type="AlphaFoldDB" id="A0AAV8A376"/>
<evidence type="ECO:0000256" key="5">
    <source>
        <dbReference type="RuleBase" id="RU003829"/>
    </source>
</evidence>
<evidence type="ECO:0000256" key="1">
    <source>
        <dbReference type="ARBA" id="ARBA00006019"/>
    </source>
</evidence>
<dbReference type="GO" id="GO:0007165">
    <property type="term" value="P:signal transduction"/>
    <property type="evidence" value="ECO:0007669"/>
    <property type="project" value="UniProtKB-ARBA"/>
</dbReference>
<proteinExistence type="inferred from homology"/>
<dbReference type="InterPro" id="IPR036388">
    <property type="entry name" value="WH-like_DNA-bd_sf"/>
</dbReference>
<name>A0AAV8A376_9EUKA</name>
<dbReference type="InterPro" id="IPR045093">
    <property type="entry name" value="Cullin"/>
</dbReference>
<dbReference type="Pfam" id="PF10557">
    <property type="entry name" value="Cullin_Nedd8"/>
    <property type="match status" value="1"/>
</dbReference>
<protein>
    <submittedName>
        <fullName evidence="7">Cullin-3a-related</fullName>
    </submittedName>
</protein>
<reference evidence="7" key="1">
    <citation type="submission" date="2022-08" db="EMBL/GenBank/DDBJ databases">
        <title>Novel sulphate-reducing endosymbionts in the free-living metamonad Anaeramoeba.</title>
        <authorList>
            <person name="Jerlstrom-Hultqvist J."/>
            <person name="Cepicka I."/>
            <person name="Gallot-Lavallee L."/>
            <person name="Salas-Leiva D."/>
            <person name="Curtis B.A."/>
            <person name="Zahonova K."/>
            <person name="Pipaliya S."/>
            <person name="Dacks J."/>
            <person name="Roger A.J."/>
        </authorList>
    </citation>
    <scope>NUCLEOTIDE SEQUENCE</scope>
    <source>
        <strain evidence="7">Busselton2</strain>
    </source>
</reference>
<dbReference type="FunFam" id="1.20.1310.10:FF:000002">
    <property type="entry name" value="cullin-3 isoform X1"/>
    <property type="match status" value="1"/>
</dbReference>
<dbReference type="SMART" id="SM00884">
    <property type="entry name" value="Cullin_Nedd8"/>
    <property type="match status" value="1"/>
</dbReference>
<evidence type="ECO:0000313" key="7">
    <source>
        <dbReference type="EMBL" id="KAJ3448748.1"/>
    </source>
</evidence>
<dbReference type="FunFam" id="1.20.1310.10:FF:000001">
    <property type="entry name" value="Cullin 3"/>
    <property type="match status" value="1"/>
</dbReference>
<dbReference type="PROSITE" id="PS01256">
    <property type="entry name" value="CULLIN_1"/>
    <property type="match status" value="1"/>
</dbReference>
<dbReference type="Gene3D" id="1.10.10.10">
    <property type="entry name" value="Winged helix-like DNA-binding domain superfamily/Winged helix DNA-binding domain"/>
    <property type="match status" value="1"/>
</dbReference>
<dbReference type="GO" id="GO:0080090">
    <property type="term" value="P:regulation of primary metabolic process"/>
    <property type="evidence" value="ECO:0007669"/>
    <property type="project" value="UniProtKB-ARBA"/>
</dbReference>